<dbReference type="Pfam" id="PF08327">
    <property type="entry name" value="AHSA1"/>
    <property type="match status" value="1"/>
</dbReference>
<reference evidence="3 4" key="1">
    <citation type="submission" date="2016-08" db="EMBL/GenBank/DDBJ databases">
        <authorList>
            <person name="Seilhamer J.J."/>
        </authorList>
    </citation>
    <scope>NUCLEOTIDE SEQUENCE [LARGE SCALE GENOMIC DNA]</scope>
    <source>
        <strain evidence="3 4">A37T2</strain>
    </source>
</reference>
<dbReference type="EMBL" id="FMAR01000015">
    <property type="protein sequence ID" value="SCC57241.1"/>
    <property type="molecule type" value="Genomic_DNA"/>
</dbReference>
<dbReference type="Gene3D" id="3.30.530.20">
    <property type="match status" value="1"/>
</dbReference>
<comment type="similarity">
    <text evidence="1">Belongs to the AHA1 family.</text>
</comment>
<gene>
    <name evidence="3" type="ORF">GA0116948_11595</name>
</gene>
<dbReference type="InterPro" id="IPR023393">
    <property type="entry name" value="START-like_dom_sf"/>
</dbReference>
<keyword evidence="4" id="KW-1185">Reference proteome</keyword>
<dbReference type="Proteomes" id="UP000242818">
    <property type="component" value="Unassembled WGS sequence"/>
</dbReference>
<proteinExistence type="inferred from homology"/>
<dbReference type="SUPFAM" id="SSF55961">
    <property type="entry name" value="Bet v1-like"/>
    <property type="match status" value="1"/>
</dbReference>
<evidence type="ECO:0000313" key="3">
    <source>
        <dbReference type="EMBL" id="SCC57241.1"/>
    </source>
</evidence>
<organism evidence="3 4">
    <name type="scientific">Chitinophaga costaii</name>
    <dbReference type="NCBI Taxonomy" id="1335309"/>
    <lineage>
        <taxon>Bacteria</taxon>
        <taxon>Pseudomonadati</taxon>
        <taxon>Bacteroidota</taxon>
        <taxon>Chitinophagia</taxon>
        <taxon>Chitinophagales</taxon>
        <taxon>Chitinophagaceae</taxon>
        <taxon>Chitinophaga</taxon>
    </lineage>
</organism>
<dbReference type="AlphaFoldDB" id="A0A1C4FNZ4"/>
<name>A0A1C4FNZ4_9BACT</name>
<protein>
    <submittedName>
        <fullName evidence="3">Uncharacterized conserved protein YndB, AHSA1/START domain</fullName>
    </submittedName>
</protein>
<accession>A0A1C4FNZ4</accession>
<sequence>MVGAVWKDERKIVKRNGSASEGKFVFIYSHGLSTRLAGCPQISYLRRMKDYKHHYIIPAPPEEVYRALVNPATIRLWSGEEAVMSEEPGSEFSLWEDSISGRNLAFEASHKIVQEWYFGDQEPASIVTLLLHPHKKGTSLELRHTNIPEEDYTDIVEGWNDVYMASLQDFYA</sequence>
<evidence type="ECO:0000256" key="1">
    <source>
        <dbReference type="ARBA" id="ARBA00006817"/>
    </source>
</evidence>
<feature type="domain" description="Activator of Hsp90 ATPase homologue 1/2-like C-terminal" evidence="2">
    <location>
        <begin position="59"/>
        <end position="168"/>
    </location>
</feature>
<dbReference type="STRING" id="1335309.GA0116948_11595"/>
<evidence type="ECO:0000259" key="2">
    <source>
        <dbReference type="Pfam" id="PF08327"/>
    </source>
</evidence>
<dbReference type="InterPro" id="IPR013538">
    <property type="entry name" value="ASHA1/2-like_C"/>
</dbReference>
<evidence type="ECO:0000313" key="4">
    <source>
        <dbReference type="Proteomes" id="UP000242818"/>
    </source>
</evidence>